<dbReference type="Proteomes" id="UP001500897">
    <property type="component" value="Unassembled WGS sequence"/>
</dbReference>
<evidence type="ECO:0008006" key="3">
    <source>
        <dbReference type="Google" id="ProtNLM"/>
    </source>
</evidence>
<comment type="caution">
    <text evidence="1">The sequence shown here is derived from an EMBL/GenBank/DDBJ whole genome shotgun (WGS) entry which is preliminary data.</text>
</comment>
<reference evidence="1 2" key="1">
    <citation type="journal article" date="2019" name="Int. J. Syst. Evol. Microbiol.">
        <title>The Global Catalogue of Microorganisms (GCM) 10K type strain sequencing project: providing services to taxonomists for standard genome sequencing and annotation.</title>
        <authorList>
            <consortium name="The Broad Institute Genomics Platform"/>
            <consortium name="The Broad Institute Genome Sequencing Center for Infectious Disease"/>
            <person name="Wu L."/>
            <person name="Ma J."/>
        </authorList>
    </citation>
    <scope>NUCLEOTIDE SEQUENCE [LARGE SCALE GENOMIC DNA]</scope>
    <source>
        <strain evidence="1 2">JCM 14559</strain>
    </source>
</reference>
<dbReference type="EMBL" id="BAAANS010000011">
    <property type="protein sequence ID" value="GAA2094446.1"/>
    <property type="molecule type" value="Genomic_DNA"/>
</dbReference>
<dbReference type="Pfam" id="PF11814">
    <property type="entry name" value="DUF3335"/>
    <property type="match status" value="1"/>
</dbReference>
<name>A0ABN2WL23_9ACTN</name>
<accession>A0ABN2WL23</accession>
<evidence type="ECO:0000313" key="2">
    <source>
        <dbReference type="Proteomes" id="UP001500897"/>
    </source>
</evidence>
<gene>
    <name evidence="1" type="ORF">GCM10009759_21930</name>
</gene>
<proteinExistence type="predicted"/>
<evidence type="ECO:0000313" key="1">
    <source>
        <dbReference type="EMBL" id="GAA2094446.1"/>
    </source>
</evidence>
<dbReference type="InterPro" id="IPR021770">
    <property type="entry name" value="DUF3335"/>
</dbReference>
<organism evidence="1 2">
    <name type="scientific">Kitasatospora saccharophila</name>
    <dbReference type="NCBI Taxonomy" id="407973"/>
    <lineage>
        <taxon>Bacteria</taxon>
        <taxon>Bacillati</taxon>
        <taxon>Actinomycetota</taxon>
        <taxon>Actinomycetes</taxon>
        <taxon>Kitasatosporales</taxon>
        <taxon>Streptomycetaceae</taxon>
        <taxon>Kitasatospora</taxon>
    </lineage>
</organism>
<protein>
    <recommendedName>
        <fullName evidence="3">Peptidase C3-like protein</fullName>
    </recommendedName>
</protein>
<sequence>MTVSDLPPSDLPNDLQIDALPVPDDVTAVADGVGALPPALLRRWNRHGGVQVATLHTARRGGELLGAAFEVHRPLTAYRKVVDVWTAAAEPAARAALTERLVDSVVERAWAEGAVSVKRELRPADASFEADRERALTAGWQELPQPPRWSGPVAGPFHEPPVHGLVLVREPSPAAPGAVPYMRQTTDFTCGPVALQMGLAALGLRGRPTREAELRLWRRATTVGGCEPVGLALAAADEGARARVLLSTERPVLLELCVNDEERDLRAFLQDGFRREAAERGLDVRTEAFSLDALRAALAGGAVALVLIEQLGMHDESCPHWITVHGTADPDVFLAHDPWTDANFGESWVDGVDLPLPAATLDRLAWYGTPSYRGLVLLEG</sequence>
<keyword evidence="2" id="KW-1185">Reference proteome</keyword>